<sequence length="321" mass="33925">MPPKTTTTTKTTKKTRRATGGQRPHEATARARHGLVPTLTHGAAVALCWTLGADLYHNNGITATEPARAASAVVAPVAADYWKARGGALLEVGEVASALGAYDKALADDKSLCGAIYGRGVALERMSEMEPARDALLQAVACARRDAEDAKSDVAPEPVVRLAQVEAKLGEWASARDNFAEASDVMLRRRDKARAEGARLSSALAAFEAATSDDERMSATRIVAAEARRRSTAEIRVALVAMQWATGSVDLAEENWRICCADGCSAGTRQNAAALALDDGSAWGPRLKKKLRDFLVFSGAPAGYPGAPKQLGDTRGVLKMP</sequence>
<name>A0A830I3L2_9CHLO</name>
<dbReference type="Proteomes" id="UP000660262">
    <property type="component" value="Unassembled WGS sequence"/>
</dbReference>
<organism evidence="2 3">
    <name type="scientific">Pycnococcus provasolii</name>
    <dbReference type="NCBI Taxonomy" id="41880"/>
    <lineage>
        <taxon>Eukaryota</taxon>
        <taxon>Viridiplantae</taxon>
        <taxon>Chlorophyta</taxon>
        <taxon>Pseudoscourfieldiophyceae</taxon>
        <taxon>Pseudoscourfieldiales</taxon>
        <taxon>Pycnococcaceae</taxon>
        <taxon>Pycnococcus</taxon>
    </lineage>
</organism>
<comment type="caution">
    <text evidence="2">The sequence shown here is derived from an EMBL/GenBank/DDBJ whole genome shotgun (WGS) entry which is preliminary data.</text>
</comment>
<dbReference type="Gene3D" id="1.25.40.10">
    <property type="entry name" value="Tetratricopeptide repeat domain"/>
    <property type="match status" value="1"/>
</dbReference>
<dbReference type="EMBL" id="BNJQ01000040">
    <property type="protein sequence ID" value="GHP12301.1"/>
    <property type="molecule type" value="Genomic_DNA"/>
</dbReference>
<gene>
    <name evidence="2" type="ORF">PPROV_001102900</name>
</gene>
<feature type="region of interest" description="Disordered" evidence="1">
    <location>
        <begin position="1"/>
        <end position="30"/>
    </location>
</feature>
<evidence type="ECO:0000313" key="3">
    <source>
        <dbReference type="Proteomes" id="UP000660262"/>
    </source>
</evidence>
<protein>
    <submittedName>
        <fullName evidence="2">Uncharacterized protein</fullName>
    </submittedName>
</protein>
<dbReference type="InterPro" id="IPR011990">
    <property type="entry name" value="TPR-like_helical_dom_sf"/>
</dbReference>
<accession>A0A830I3L2</accession>
<evidence type="ECO:0000313" key="2">
    <source>
        <dbReference type="EMBL" id="GHP12301.1"/>
    </source>
</evidence>
<evidence type="ECO:0000256" key="1">
    <source>
        <dbReference type="SAM" id="MobiDB-lite"/>
    </source>
</evidence>
<dbReference type="SUPFAM" id="SSF48452">
    <property type="entry name" value="TPR-like"/>
    <property type="match status" value="1"/>
</dbReference>
<keyword evidence="3" id="KW-1185">Reference proteome</keyword>
<reference evidence="2" key="1">
    <citation type="submission" date="2020-10" db="EMBL/GenBank/DDBJ databases">
        <title>Unveiling of a novel bifunctional photoreceptor, Dualchrome1, isolated from a cosmopolitan green alga.</title>
        <authorList>
            <person name="Suzuki S."/>
            <person name="Kawachi M."/>
        </authorList>
    </citation>
    <scope>NUCLEOTIDE SEQUENCE</scope>
    <source>
        <strain evidence="2">NIES 2893</strain>
    </source>
</reference>
<feature type="compositionally biased region" description="Low complexity" evidence="1">
    <location>
        <begin position="1"/>
        <end position="10"/>
    </location>
</feature>
<proteinExistence type="predicted"/>
<dbReference type="AlphaFoldDB" id="A0A830I3L2"/>